<organism evidence="1 2">
    <name type="scientific">Phytophthora aleatoria</name>
    <dbReference type="NCBI Taxonomy" id="2496075"/>
    <lineage>
        <taxon>Eukaryota</taxon>
        <taxon>Sar</taxon>
        <taxon>Stramenopiles</taxon>
        <taxon>Oomycota</taxon>
        <taxon>Peronosporomycetes</taxon>
        <taxon>Peronosporales</taxon>
        <taxon>Peronosporaceae</taxon>
        <taxon>Phytophthora</taxon>
    </lineage>
</organism>
<name>A0A8J5MJ10_9STRA</name>
<sequence>MSSKLSGDSLTRLQVTYYYEPETHTYAKAKADAVKLYDAGESHWGMDETTFVRILFSSPREHFVLVNDIYKKKYDEDVLGFDLKPSVMTAR</sequence>
<keyword evidence="2" id="KW-1185">Reference proteome</keyword>
<reference evidence="1" key="1">
    <citation type="submission" date="2021-01" db="EMBL/GenBank/DDBJ databases">
        <title>Phytophthora aleatoria, a newly-described species from Pinus radiata is distinct from Phytophthora cactorum isolates based on comparative genomics.</title>
        <authorList>
            <person name="Mcdougal R."/>
            <person name="Panda P."/>
            <person name="Williams N."/>
            <person name="Studholme D.J."/>
        </authorList>
    </citation>
    <scope>NUCLEOTIDE SEQUENCE</scope>
    <source>
        <strain evidence="1">NZFS 4037</strain>
    </source>
</reference>
<evidence type="ECO:0000313" key="2">
    <source>
        <dbReference type="Proteomes" id="UP000709295"/>
    </source>
</evidence>
<dbReference type="Proteomes" id="UP000709295">
    <property type="component" value="Unassembled WGS sequence"/>
</dbReference>
<dbReference type="GO" id="GO:0005509">
    <property type="term" value="F:calcium ion binding"/>
    <property type="evidence" value="ECO:0007669"/>
    <property type="project" value="InterPro"/>
</dbReference>
<dbReference type="Pfam" id="PF00191">
    <property type="entry name" value="Annexin"/>
    <property type="match status" value="1"/>
</dbReference>
<gene>
    <name evidence="1" type="ORF">JG688_00001109</name>
</gene>
<comment type="caution">
    <text evidence="1">The sequence shown here is derived from an EMBL/GenBank/DDBJ whole genome shotgun (WGS) entry which is preliminary data.</text>
</comment>
<proteinExistence type="predicted"/>
<accession>A0A8J5MJ10</accession>
<evidence type="ECO:0000313" key="1">
    <source>
        <dbReference type="EMBL" id="KAG6976697.1"/>
    </source>
</evidence>
<dbReference type="AlphaFoldDB" id="A0A8J5MJ10"/>
<dbReference type="GO" id="GO:0005544">
    <property type="term" value="F:calcium-dependent phospholipid binding"/>
    <property type="evidence" value="ECO:0007669"/>
    <property type="project" value="InterPro"/>
</dbReference>
<dbReference type="InterPro" id="IPR018502">
    <property type="entry name" value="Annexin_repeat"/>
</dbReference>
<dbReference type="EMBL" id="JAENGY010000024">
    <property type="protein sequence ID" value="KAG6976697.1"/>
    <property type="molecule type" value="Genomic_DNA"/>
</dbReference>
<protein>
    <submittedName>
        <fullName evidence="1">Uncharacterized protein</fullName>
    </submittedName>
</protein>